<proteinExistence type="predicted"/>
<dbReference type="HOGENOM" id="CLU_2887323_0_0_1"/>
<keyword evidence="2" id="KW-1185">Reference proteome</keyword>
<dbReference type="AlphaFoldDB" id="A0A0D0B834"/>
<dbReference type="EMBL" id="KN835322">
    <property type="protein sequence ID" value="KIK39933.1"/>
    <property type="molecule type" value="Genomic_DNA"/>
</dbReference>
<sequence>MEVFSQEASFPPPLPKTNDEEERLVVIPKMLDLVVELNNGSLCLVLTIVGIQFCWTNDLKRNT</sequence>
<organism evidence="1 2">
    <name type="scientific">Suillus luteus UH-Slu-Lm8-n1</name>
    <dbReference type="NCBI Taxonomy" id="930992"/>
    <lineage>
        <taxon>Eukaryota</taxon>
        <taxon>Fungi</taxon>
        <taxon>Dikarya</taxon>
        <taxon>Basidiomycota</taxon>
        <taxon>Agaricomycotina</taxon>
        <taxon>Agaricomycetes</taxon>
        <taxon>Agaricomycetidae</taxon>
        <taxon>Boletales</taxon>
        <taxon>Suillineae</taxon>
        <taxon>Suillaceae</taxon>
        <taxon>Suillus</taxon>
    </lineage>
</organism>
<evidence type="ECO:0000313" key="1">
    <source>
        <dbReference type="EMBL" id="KIK39933.1"/>
    </source>
</evidence>
<name>A0A0D0B834_9AGAM</name>
<evidence type="ECO:0000313" key="2">
    <source>
        <dbReference type="Proteomes" id="UP000054485"/>
    </source>
</evidence>
<dbReference type="InParanoid" id="A0A0D0B834"/>
<protein>
    <submittedName>
        <fullName evidence="1">Uncharacterized protein</fullName>
    </submittedName>
</protein>
<reference evidence="2" key="2">
    <citation type="submission" date="2015-01" db="EMBL/GenBank/DDBJ databases">
        <title>Evolutionary Origins and Diversification of the Mycorrhizal Mutualists.</title>
        <authorList>
            <consortium name="DOE Joint Genome Institute"/>
            <consortium name="Mycorrhizal Genomics Consortium"/>
            <person name="Kohler A."/>
            <person name="Kuo A."/>
            <person name="Nagy L.G."/>
            <person name="Floudas D."/>
            <person name="Copeland A."/>
            <person name="Barry K.W."/>
            <person name="Cichocki N."/>
            <person name="Veneault-Fourrey C."/>
            <person name="LaButti K."/>
            <person name="Lindquist E.A."/>
            <person name="Lipzen A."/>
            <person name="Lundell T."/>
            <person name="Morin E."/>
            <person name="Murat C."/>
            <person name="Riley R."/>
            <person name="Ohm R."/>
            <person name="Sun H."/>
            <person name="Tunlid A."/>
            <person name="Henrissat B."/>
            <person name="Grigoriev I.V."/>
            <person name="Hibbett D.S."/>
            <person name="Martin F."/>
        </authorList>
    </citation>
    <scope>NUCLEOTIDE SEQUENCE [LARGE SCALE GENOMIC DNA]</scope>
    <source>
        <strain evidence="2">UH-Slu-Lm8-n1</strain>
    </source>
</reference>
<dbReference type="Proteomes" id="UP000054485">
    <property type="component" value="Unassembled WGS sequence"/>
</dbReference>
<accession>A0A0D0B834</accession>
<reference evidence="1 2" key="1">
    <citation type="submission" date="2014-04" db="EMBL/GenBank/DDBJ databases">
        <authorList>
            <consortium name="DOE Joint Genome Institute"/>
            <person name="Kuo A."/>
            <person name="Ruytinx J."/>
            <person name="Rineau F."/>
            <person name="Colpaert J."/>
            <person name="Kohler A."/>
            <person name="Nagy L.G."/>
            <person name="Floudas D."/>
            <person name="Copeland A."/>
            <person name="Barry K.W."/>
            <person name="Cichocki N."/>
            <person name="Veneault-Fourrey C."/>
            <person name="LaButti K."/>
            <person name="Lindquist E.A."/>
            <person name="Lipzen A."/>
            <person name="Lundell T."/>
            <person name="Morin E."/>
            <person name="Murat C."/>
            <person name="Sun H."/>
            <person name="Tunlid A."/>
            <person name="Henrissat B."/>
            <person name="Grigoriev I.V."/>
            <person name="Hibbett D.S."/>
            <person name="Martin F."/>
            <person name="Nordberg H.P."/>
            <person name="Cantor M.N."/>
            <person name="Hua S.X."/>
        </authorList>
    </citation>
    <scope>NUCLEOTIDE SEQUENCE [LARGE SCALE GENOMIC DNA]</scope>
    <source>
        <strain evidence="1 2">UH-Slu-Lm8-n1</strain>
    </source>
</reference>
<gene>
    <name evidence="1" type="ORF">CY34DRAFT_807703</name>
</gene>